<gene>
    <name evidence="2" type="ORF">LDX50_05040</name>
</gene>
<name>A0A9X1KZ22_9BACT</name>
<keyword evidence="1" id="KW-0472">Membrane</keyword>
<dbReference type="AlphaFoldDB" id="A0A9X1KZ22"/>
<reference evidence="2" key="1">
    <citation type="submission" date="2021-09" db="EMBL/GenBank/DDBJ databases">
        <title>Fulvivirga sp. isolated from coastal sediment.</title>
        <authorList>
            <person name="Yu H."/>
        </authorList>
    </citation>
    <scope>NUCLEOTIDE SEQUENCE</scope>
    <source>
        <strain evidence="2">1062</strain>
    </source>
</reference>
<accession>A0A9X1KZ22</accession>
<comment type="caution">
    <text evidence="2">The sequence shown here is derived from an EMBL/GenBank/DDBJ whole genome shotgun (WGS) entry which is preliminary data.</text>
</comment>
<feature type="transmembrane region" description="Helical" evidence="1">
    <location>
        <begin position="29"/>
        <end position="47"/>
    </location>
</feature>
<evidence type="ECO:0000313" key="3">
    <source>
        <dbReference type="Proteomes" id="UP001139409"/>
    </source>
</evidence>
<feature type="transmembrane region" description="Helical" evidence="1">
    <location>
        <begin position="114"/>
        <end position="133"/>
    </location>
</feature>
<feature type="transmembrane region" description="Helical" evidence="1">
    <location>
        <begin position="6"/>
        <end position="24"/>
    </location>
</feature>
<evidence type="ECO:0000256" key="1">
    <source>
        <dbReference type="SAM" id="Phobius"/>
    </source>
</evidence>
<proteinExistence type="predicted"/>
<dbReference type="EMBL" id="JAIXNE010000001">
    <property type="protein sequence ID" value="MCA6074221.1"/>
    <property type="molecule type" value="Genomic_DNA"/>
</dbReference>
<feature type="transmembrane region" description="Helical" evidence="1">
    <location>
        <begin position="145"/>
        <end position="167"/>
    </location>
</feature>
<keyword evidence="1" id="KW-1133">Transmembrane helix</keyword>
<sequence>MTNRSIIFQVISFFAYVLVQVIFLRNVVLFDKSFCFIYVGFLLFLPLETNRPLLMLLGFVTGFAIDIFYDSLGIHAAACVFIMFVRNIWLNLITPQGGYDSGMVPSIRSSGWQWFMMYMVPLVFLHHLILFFTEASGFHLFGFTMMKVLMSTLFTVVALLISQILFYSAKRGL</sequence>
<dbReference type="RefSeq" id="WP_225697318.1">
    <property type="nucleotide sequence ID" value="NZ_JAIXNE010000001.1"/>
</dbReference>
<dbReference type="Proteomes" id="UP001139409">
    <property type="component" value="Unassembled WGS sequence"/>
</dbReference>
<organism evidence="2 3">
    <name type="scientific">Fulvivirga sedimenti</name>
    <dbReference type="NCBI Taxonomy" id="2879465"/>
    <lineage>
        <taxon>Bacteria</taxon>
        <taxon>Pseudomonadati</taxon>
        <taxon>Bacteroidota</taxon>
        <taxon>Cytophagia</taxon>
        <taxon>Cytophagales</taxon>
        <taxon>Fulvivirgaceae</taxon>
        <taxon>Fulvivirga</taxon>
    </lineage>
</organism>
<protein>
    <submittedName>
        <fullName evidence="2">Rod shape-determining protein MreD</fullName>
    </submittedName>
</protein>
<keyword evidence="1" id="KW-0812">Transmembrane</keyword>
<evidence type="ECO:0000313" key="2">
    <source>
        <dbReference type="EMBL" id="MCA6074221.1"/>
    </source>
</evidence>
<keyword evidence="3" id="KW-1185">Reference proteome</keyword>
<feature type="transmembrane region" description="Helical" evidence="1">
    <location>
        <begin position="76"/>
        <end position="94"/>
    </location>
</feature>